<feature type="compositionally biased region" description="Low complexity" evidence="1">
    <location>
        <begin position="368"/>
        <end position="382"/>
    </location>
</feature>
<protein>
    <submittedName>
        <fullName evidence="4">Uncharacterized protein</fullName>
    </submittedName>
</protein>
<feature type="transmembrane region" description="Helical" evidence="2">
    <location>
        <begin position="143"/>
        <end position="162"/>
    </location>
</feature>
<sequence>MNRVLGSLLLLATVARSADNIHNVTNRWDVFWQLADLDAQFPNKSGSVYLGSQNYTWCCLKAVYVGLDILENKTLIIANNSITKIGTSTTGDLQDAALRSQFPCDAKYNDAHLGGAPEVQVEYAWFIDNCPGWSLSDKSNLNAWLHSLSGFLLPAVVFCLSVPRRRKLHVYRALFVADIAGIKSIIPAIIGAILAGIIVTVDTIIWLSICFAFAGPMILSGLYEALLDNRVLEFLRDKIQNKRLTLDMRCRCLMLVLIGNLDLALDRETLKWGRQASVSAVPATPLENGHISHRDHTTQGELMSIPMPQEAHTVENGDVPLGSLAHREQAIGNGASQDSHGRTSPQTVANSTSMGTEPPNQGIRRRSSAPQPNANNAASTQAFPRHSTGHLTASPWRHMETLLYDLRLYDDDNVSRGQSPRQWARHNCPDRLCDRREHIQEPWPRSRETERCIIRTKTRLRTMLHCQYSFGSIVGAPVIFFLGGFIFSFLTSLDELGDENIAESIAFGSWYMIIPHIAIISGLLLAGNNPNILEGVLATERDPKDPEDPTYVFGFLRFDLVYPSCYKVAWQWLRGHTKKQWIEQLLTVYSRRTDVECQGHEDIDGDMKDLRFRTTLSLLDWFVLLFLTLLLVGIPFLFAFMLAFFTPQIGLSCRSLTFLVYFGLQLAQIGLWLWAYIGAPGDATNPKRRIRALDMFRKGGWLDDRKFYDPSTAPWHEDTHSPSTKLADFLAHASKPGSWTLHTFWFSLYYSLQIIFGLGAVFVSLGGTLMQIMGVYRTNMCFINVHYWLEPKEKRPPVVLSVNSREMINSATKYWKPVAIAAIAFMAVVSFVGWWYQRRMRDVFGQLVKKIDKVEFEREWPFRPRPALGTMTNGAIDGQQN</sequence>
<accession>A0A9P7RJS2</accession>
<keyword evidence="3" id="KW-0732">Signal</keyword>
<reference evidence="4" key="1">
    <citation type="submission" date="2021-05" db="EMBL/GenBank/DDBJ databases">
        <title>Comparative genomics of three Colletotrichum scovillei strains and genetic complementation revealed genes involved fungal growth and virulence on chili pepper.</title>
        <authorList>
            <person name="Hsieh D.-K."/>
            <person name="Chuang S.-C."/>
            <person name="Chen C.-Y."/>
            <person name="Chao Y.-T."/>
            <person name="Lu M.-Y.J."/>
            <person name="Lee M.-H."/>
            <person name="Shih M.-C."/>
        </authorList>
    </citation>
    <scope>NUCLEOTIDE SEQUENCE</scope>
    <source>
        <strain evidence="4">Coll-153</strain>
    </source>
</reference>
<keyword evidence="2" id="KW-0472">Membrane</keyword>
<feature type="transmembrane region" description="Helical" evidence="2">
    <location>
        <begin position="658"/>
        <end position="679"/>
    </location>
</feature>
<organism evidence="4 5">
    <name type="scientific">Colletotrichum scovillei</name>
    <dbReference type="NCBI Taxonomy" id="1209932"/>
    <lineage>
        <taxon>Eukaryota</taxon>
        <taxon>Fungi</taxon>
        <taxon>Dikarya</taxon>
        <taxon>Ascomycota</taxon>
        <taxon>Pezizomycotina</taxon>
        <taxon>Sordariomycetes</taxon>
        <taxon>Hypocreomycetidae</taxon>
        <taxon>Glomerellales</taxon>
        <taxon>Glomerellaceae</taxon>
        <taxon>Colletotrichum</taxon>
        <taxon>Colletotrichum acutatum species complex</taxon>
    </lineage>
</organism>
<feature type="chain" id="PRO_5040378458" evidence="3">
    <location>
        <begin position="18"/>
        <end position="881"/>
    </location>
</feature>
<name>A0A9P7RJS2_9PEZI</name>
<evidence type="ECO:0000256" key="2">
    <source>
        <dbReference type="SAM" id="Phobius"/>
    </source>
</evidence>
<feature type="signal peptide" evidence="3">
    <location>
        <begin position="1"/>
        <end position="17"/>
    </location>
</feature>
<feature type="transmembrane region" description="Helical" evidence="2">
    <location>
        <begin position="814"/>
        <end position="836"/>
    </location>
</feature>
<feature type="transmembrane region" description="Helical" evidence="2">
    <location>
        <begin position="468"/>
        <end position="490"/>
    </location>
</feature>
<dbReference type="EMBL" id="JAESDN010000001">
    <property type="protein sequence ID" value="KAG7058859.1"/>
    <property type="molecule type" value="Genomic_DNA"/>
</dbReference>
<keyword evidence="5" id="KW-1185">Reference proteome</keyword>
<gene>
    <name evidence="4" type="ORF">JMJ77_006228</name>
</gene>
<proteinExistence type="predicted"/>
<feature type="transmembrane region" description="Helical" evidence="2">
    <location>
        <begin position="748"/>
        <end position="770"/>
    </location>
</feature>
<comment type="caution">
    <text evidence="4">The sequence shown here is derived from an EMBL/GenBank/DDBJ whole genome shotgun (WGS) entry which is preliminary data.</text>
</comment>
<keyword evidence="2" id="KW-1133">Transmembrane helix</keyword>
<feature type="compositionally biased region" description="Polar residues" evidence="1">
    <location>
        <begin position="334"/>
        <end position="359"/>
    </location>
</feature>
<evidence type="ECO:0000256" key="3">
    <source>
        <dbReference type="SAM" id="SignalP"/>
    </source>
</evidence>
<evidence type="ECO:0000256" key="1">
    <source>
        <dbReference type="SAM" id="MobiDB-lite"/>
    </source>
</evidence>
<feature type="region of interest" description="Disordered" evidence="1">
    <location>
        <begin position="333"/>
        <end position="391"/>
    </location>
</feature>
<feature type="transmembrane region" description="Helical" evidence="2">
    <location>
        <begin position="510"/>
        <end position="527"/>
    </location>
</feature>
<dbReference type="AlphaFoldDB" id="A0A9P7RJS2"/>
<evidence type="ECO:0000313" key="5">
    <source>
        <dbReference type="Proteomes" id="UP000699042"/>
    </source>
</evidence>
<feature type="transmembrane region" description="Helical" evidence="2">
    <location>
        <begin position="621"/>
        <end position="646"/>
    </location>
</feature>
<evidence type="ECO:0000313" key="4">
    <source>
        <dbReference type="EMBL" id="KAG7058859.1"/>
    </source>
</evidence>
<feature type="transmembrane region" description="Helical" evidence="2">
    <location>
        <begin position="174"/>
        <end position="198"/>
    </location>
</feature>
<dbReference type="Proteomes" id="UP000699042">
    <property type="component" value="Unassembled WGS sequence"/>
</dbReference>
<feature type="transmembrane region" description="Helical" evidence="2">
    <location>
        <begin position="204"/>
        <end position="226"/>
    </location>
</feature>
<keyword evidence="2" id="KW-0812">Transmembrane</keyword>